<reference evidence="2" key="1">
    <citation type="submission" date="2022-08" db="EMBL/GenBank/DDBJ databases">
        <authorList>
            <person name="Gutierrez-Valencia J."/>
        </authorList>
    </citation>
    <scope>NUCLEOTIDE SEQUENCE</scope>
</reference>
<evidence type="ECO:0000313" key="3">
    <source>
        <dbReference type="Proteomes" id="UP001154282"/>
    </source>
</evidence>
<dbReference type="EMBL" id="CAMGYJ010000002">
    <property type="protein sequence ID" value="CAI0374823.1"/>
    <property type="molecule type" value="Genomic_DNA"/>
</dbReference>
<dbReference type="Proteomes" id="UP001154282">
    <property type="component" value="Unassembled WGS sequence"/>
</dbReference>
<dbReference type="PANTHER" id="PTHR45669:SF18">
    <property type="entry name" value="GLUTAREDOXIN FAMILY PROTEIN"/>
    <property type="match status" value="1"/>
</dbReference>
<dbReference type="InterPro" id="IPR002109">
    <property type="entry name" value="Glutaredoxin"/>
</dbReference>
<evidence type="ECO:0000259" key="1">
    <source>
        <dbReference type="Pfam" id="PF00462"/>
    </source>
</evidence>
<comment type="caution">
    <text evidence="2">The sequence shown here is derived from an EMBL/GenBank/DDBJ whole genome shotgun (WGS) entry which is preliminary data.</text>
</comment>
<organism evidence="2 3">
    <name type="scientific">Linum tenue</name>
    <dbReference type="NCBI Taxonomy" id="586396"/>
    <lineage>
        <taxon>Eukaryota</taxon>
        <taxon>Viridiplantae</taxon>
        <taxon>Streptophyta</taxon>
        <taxon>Embryophyta</taxon>
        <taxon>Tracheophyta</taxon>
        <taxon>Spermatophyta</taxon>
        <taxon>Magnoliopsida</taxon>
        <taxon>eudicotyledons</taxon>
        <taxon>Gunneridae</taxon>
        <taxon>Pentapetalae</taxon>
        <taxon>rosids</taxon>
        <taxon>fabids</taxon>
        <taxon>Malpighiales</taxon>
        <taxon>Linaceae</taxon>
        <taxon>Linum</taxon>
    </lineage>
</organism>
<dbReference type="Pfam" id="PF00462">
    <property type="entry name" value="Glutaredoxin"/>
    <property type="match status" value="1"/>
</dbReference>
<dbReference type="PANTHER" id="PTHR45669">
    <property type="entry name" value="GLUTAREDOXIN DOMAIN-CONTAINING CYSTEINE-RICH PROTEIN CG12206-RELATED"/>
    <property type="match status" value="1"/>
</dbReference>
<sequence>MGCSISRFTILSSLHTHHSLLVDQPPSIHAFHPGPATGRRAVSHPAPLVHHPPSGKGDSEHLVYLKSTTYGSVLHIPPPPPPPPPPYKPVEEEYGEPVASPDSVINAWELMDGLDDGNGNVGVDFNLGKPQPPTRNSCWVEELGLPDQPEKKLGSPSKPLWKHFSEESFLLKLDPVVVSSYRRALFGKSNPKKSVHSDSESGCSPQPVCAADGGGGKGEGGGEIVVFFTSLRGIRKTYEDCCTVRTIFRGLRVAVDERDVSMHSAYGKELRGLLAVGNKMAVGGGGSLPQVFIGGKHVGGAEEIRRLNESGELSELVKGFPARDCRWGCGVCGDARFVLCSNCNGSRKVFDEDEERLRRCLDCNENGLIRCRSCSV</sequence>
<dbReference type="SUPFAM" id="SSF52833">
    <property type="entry name" value="Thioredoxin-like"/>
    <property type="match status" value="1"/>
</dbReference>
<protein>
    <recommendedName>
        <fullName evidence="1">Glutaredoxin domain-containing protein</fullName>
    </recommendedName>
</protein>
<feature type="domain" description="Glutaredoxin" evidence="1">
    <location>
        <begin position="225"/>
        <end position="298"/>
    </location>
</feature>
<accession>A0AAV0GR15</accession>
<dbReference type="AlphaFoldDB" id="A0AAV0GR15"/>
<dbReference type="InterPro" id="IPR036249">
    <property type="entry name" value="Thioredoxin-like_sf"/>
</dbReference>
<evidence type="ECO:0000313" key="2">
    <source>
        <dbReference type="EMBL" id="CAI0374823.1"/>
    </source>
</evidence>
<dbReference type="Gene3D" id="3.40.30.10">
    <property type="entry name" value="Glutaredoxin"/>
    <property type="match status" value="1"/>
</dbReference>
<keyword evidence="3" id="KW-1185">Reference proteome</keyword>
<proteinExistence type="predicted"/>
<gene>
    <name evidence="2" type="ORF">LITE_LOCUS359</name>
</gene>
<dbReference type="PROSITE" id="PS51354">
    <property type="entry name" value="GLUTAREDOXIN_2"/>
    <property type="match status" value="1"/>
</dbReference>
<name>A0AAV0GR15_9ROSI</name>
<dbReference type="CDD" id="cd03031">
    <property type="entry name" value="GRX_GRX_like"/>
    <property type="match status" value="1"/>
</dbReference>
<dbReference type="Pfam" id="PF23733">
    <property type="entry name" value="GRXCR1-2_C"/>
    <property type="match status" value="1"/>
</dbReference>